<protein>
    <recommendedName>
        <fullName evidence="1">KAP NTPase domain-containing protein</fullName>
    </recommendedName>
</protein>
<evidence type="ECO:0000313" key="2">
    <source>
        <dbReference type="EMBL" id="SVA12081.1"/>
    </source>
</evidence>
<gene>
    <name evidence="2" type="ORF">METZ01_LOCUS64935</name>
</gene>
<dbReference type="Pfam" id="PF07693">
    <property type="entry name" value="KAP_NTPase"/>
    <property type="match status" value="1"/>
</dbReference>
<evidence type="ECO:0000259" key="1">
    <source>
        <dbReference type="Pfam" id="PF07693"/>
    </source>
</evidence>
<dbReference type="InterPro" id="IPR027417">
    <property type="entry name" value="P-loop_NTPase"/>
</dbReference>
<sequence length="287" mass="34413">MINNFSSQKIQNDLFILTGYKYSISYVDKTIKRIFKEIILSKKKKFIISGSQGCGKTTLLKLIKNNFKNFYNIDPLCISLDDYYLTKKQRNDLSKRIHPLLETRGVPGTHATEKITKTIQLFDKKKYPIKIPKFDKLNDDRMPFSQIIRSKKNMIFLEGWCCGCPPISNSFLQKNLNNIEKTDSEYIWRKYYNKKLKKEYRLIFKHFEYLIYFKIPSFDCVLKWRIKQEKRLKLNKKKNINYMNKIEIKNFISYYEKITTWMMKNTLSKSDLTIKINKNQKIQSIST</sequence>
<dbReference type="AlphaFoldDB" id="A0A381T976"/>
<dbReference type="Gene3D" id="3.40.50.300">
    <property type="entry name" value="P-loop containing nucleotide triphosphate hydrolases"/>
    <property type="match status" value="1"/>
</dbReference>
<name>A0A381T976_9ZZZZ</name>
<accession>A0A381T976</accession>
<dbReference type="SUPFAM" id="SSF52540">
    <property type="entry name" value="P-loop containing nucleoside triphosphate hydrolases"/>
    <property type="match status" value="1"/>
</dbReference>
<feature type="domain" description="KAP NTPase" evidence="1">
    <location>
        <begin position="40"/>
        <end position="126"/>
    </location>
</feature>
<dbReference type="InterPro" id="IPR011646">
    <property type="entry name" value="KAP_P-loop"/>
</dbReference>
<reference evidence="2" key="1">
    <citation type="submission" date="2018-05" db="EMBL/GenBank/DDBJ databases">
        <authorList>
            <person name="Lanie J.A."/>
            <person name="Ng W.-L."/>
            <person name="Kazmierczak K.M."/>
            <person name="Andrzejewski T.M."/>
            <person name="Davidsen T.M."/>
            <person name="Wayne K.J."/>
            <person name="Tettelin H."/>
            <person name="Glass J.I."/>
            <person name="Rusch D."/>
            <person name="Podicherti R."/>
            <person name="Tsui H.-C.T."/>
            <person name="Winkler M.E."/>
        </authorList>
    </citation>
    <scope>NUCLEOTIDE SEQUENCE</scope>
</reference>
<proteinExistence type="predicted"/>
<dbReference type="EMBL" id="UINC01004136">
    <property type="protein sequence ID" value="SVA12081.1"/>
    <property type="molecule type" value="Genomic_DNA"/>
</dbReference>
<organism evidence="2">
    <name type="scientific">marine metagenome</name>
    <dbReference type="NCBI Taxonomy" id="408172"/>
    <lineage>
        <taxon>unclassified sequences</taxon>
        <taxon>metagenomes</taxon>
        <taxon>ecological metagenomes</taxon>
    </lineage>
</organism>